<evidence type="ECO:0000313" key="8">
    <source>
        <dbReference type="EMBL" id="TDT33591.1"/>
    </source>
</evidence>
<dbReference type="NCBIfam" id="TIGR03180">
    <property type="entry name" value="UraD_2"/>
    <property type="match status" value="1"/>
</dbReference>
<comment type="catalytic activity">
    <reaction evidence="1">
        <text>5-hydroxy-2-oxo-4-ureido-2,5-dihydro-1H-imidazole-5-carboxylate + H(+) = (S)-allantoin + CO2</text>
        <dbReference type="Rhea" id="RHEA:26301"/>
        <dbReference type="ChEBI" id="CHEBI:15378"/>
        <dbReference type="ChEBI" id="CHEBI:15678"/>
        <dbReference type="ChEBI" id="CHEBI:16526"/>
        <dbReference type="ChEBI" id="CHEBI:58639"/>
        <dbReference type="EC" id="4.1.1.97"/>
    </reaction>
</comment>
<dbReference type="GO" id="GO:0006144">
    <property type="term" value="P:purine nucleobase metabolic process"/>
    <property type="evidence" value="ECO:0007669"/>
    <property type="project" value="UniProtKB-KW"/>
</dbReference>
<keyword evidence="6" id="KW-0456">Lyase</keyword>
<evidence type="ECO:0000259" key="7">
    <source>
        <dbReference type="Pfam" id="PF09349"/>
    </source>
</evidence>
<evidence type="ECO:0000256" key="4">
    <source>
        <dbReference type="ARBA" id="ARBA00022631"/>
    </source>
</evidence>
<dbReference type="GO" id="GO:0019628">
    <property type="term" value="P:urate catabolic process"/>
    <property type="evidence" value="ECO:0007669"/>
    <property type="project" value="TreeGrafter"/>
</dbReference>
<name>A0A4R7J7Z8_9ACTN</name>
<comment type="caution">
    <text evidence="8">The sequence shown here is derived from an EMBL/GenBank/DDBJ whole genome shotgun (WGS) entry which is preliminary data.</text>
</comment>
<keyword evidence="9" id="KW-1185">Reference proteome</keyword>
<dbReference type="GO" id="GO:0051997">
    <property type="term" value="F:2-oxo-4-hydroxy-4-carboxy-5-ureidoimidazoline decarboxylase activity"/>
    <property type="evidence" value="ECO:0007669"/>
    <property type="project" value="UniProtKB-EC"/>
</dbReference>
<dbReference type="InterPro" id="IPR018020">
    <property type="entry name" value="OHCU_decarboxylase"/>
</dbReference>
<dbReference type="EC" id="4.1.1.97" evidence="3"/>
<reference evidence="8 9" key="1">
    <citation type="submission" date="2019-03" db="EMBL/GenBank/DDBJ databases">
        <title>Genomic Encyclopedia of Archaeal and Bacterial Type Strains, Phase II (KMG-II): from individual species to whole genera.</title>
        <authorList>
            <person name="Goeker M."/>
        </authorList>
    </citation>
    <scope>NUCLEOTIDE SEQUENCE [LARGE SCALE GENOMIC DNA]</scope>
    <source>
        <strain evidence="8 9">DSM 24323</strain>
    </source>
</reference>
<dbReference type="NCBIfam" id="NF010372">
    <property type="entry name" value="PRK13798.1"/>
    <property type="match status" value="1"/>
</dbReference>
<keyword evidence="5" id="KW-0210">Decarboxylase</keyword>
<dbReference type="RefSeq" id="WP_133754080.1">
    <property type="nucleotide sequence ID" value="NZ_CP171129.1"/>
</dbReference>
<evidence type="ECO:0000256" key="5">
    <source>
        <dbReference type="ARBA" id="ARBA00022793"/>
    </source>
</evidence>
<dbReference type="PANTHER" id="PTHR43466:SF1">
    <property type="entry name" value="2-OXO-4-HYDROXY-4-CARBOXY-5-UREIDOIMIDAZOLINE DECARBOXYLASE-RELATED"/>
    <property type="match status" value="1"/>
</dbReference>
<dbReference type="Gene3D" id="1.10.3330.10">
    <property type="entry name" value="Oxo-4-hydroxy-4-carboxy-5-ureidoimidazoline decarboxylase"/>
    <property type="match status" value="1"/>
</dbReference>
<dbReference type="SUPFAM" id="SSF158694">
    <property type="entry name" value="UraD-Like"/>
    <property type="match status" value="1"/>
</dbReference>
<organism evidence="8 9">
    <name type="scientific">Naumannella halotolerans</name>
    <dbReference type="NCBI Taxonomy" id="993414"/>
    <lineage>
        <taxon>Bacteria</taxon>
        <taxon>Bacillati</taxon>
        <taxon>Actinomycetota</taxon>
        <taxon>Actinomycetes</taxon>
        <taxon>Propionibacteriales</taxon>
        <taxon>Propionibacteriaceae</taxon>
        <taxon>Naumannella</taxon>
    </lineage>
</organism>
<sequence length="171" mass="18196">MQLSEFNALSADRAAELVGVWANVPGWVTAIVEGRPYPDLDALAVAARQAAAGWQADELDAALADHPRIGQRVETSGAQAEASRREQASMATADDAVSTAMAAGNAAYEQRFGRVFLIRAAGRGPQEMLDELHRRLGNDAEAETAEAVGQLTEIALLRLRTAITDDRAQIG</sequence>
<gene>
    <name evidence="8" type="ORF">CLV29_1213</name>
</gene>
<comment type="pathway">
    <text evidence="2">Purine metabolism; urate degradation; (S)-allantoin from urate: step 3/3.</text>
</comment>
<dbReference type="OrthoDB" id="5243781at2"/>
<evidence type="ECO:0000256" key="3">
    <source>
        <dbReference type="ARBA" id="ARBA00012257"/>
    </source>
</evidence>
<dbReference type="InterPro" id="IPR017595">
    <property type="entry name" value="OHCU_decarboxylase-2"/>
</dbReference>
<feature type="domain" description="Oxo-4-hydroxy-4-carboxy-5-ureidoimidazoline decarboxylase" evidence="7">
    <location>
        <begin position="7"/>
        <end position="160"/>
    </location>
</feature>
<dbReference type="EMBL" id="SOAW01000001">
    <property type="protein sequence ID" value="TDT33591.1"/>
    <property type="molecule type" value="Genomic_DNA"/>
</dbReference>
<evidence type="ECO:0000256" key="2">
    <source>
        <dbReference type="ARBA" id="ARBA00004754"/>
    </source>
</evidence>
<dbReference type="Pfam" id="PF09349">
    <property type="entry name" value="OHCU_decarbox"/>
    <property type="match status" value="1"/>
</dbReference>
<proteinExistence type="predicted"/>
<dbReference type="Proteomes" id="UP000295371">
    <property type="component" value="Unassembled WGS sequence"/>
</dbReference>
<dbReference type="InterPro" id="IPR036778">
    <property type="entry name" value="OHCU_decarboxylase_sf"/>
</dbReference>
<evidence type="ECO:0000256" key="1">
    <source>
        <dbReference type="ARBA" id="ARBA00001163"/>
    </source>
</evidence>
<protein>
    <recommendedName>
        <fullName evidence="3">2-oxo-4-hydroxy-4-carboxy-5-ureidoimidazoline decarboxylase</fullName>
        <ecNumber evidence="3">4.1.1.97</ecNumber>
    </recommendedName>
</protein>
<accession>A0A4R7J7Z8</accession>
<evidence type="ECO:0000256" key="6">
    <source>
        <dbReference type="ARBA" id="ARBA00023239"/>
    </source>
</evidence>
<keyword evidence="4" id="KW-0659">Purine metabolism</keyword>
<dbReference type="PANTHER" id="PTHR43466">
    <property type="entry name" value="2-OXO-4-HYDROXY-4-CARBOXY-5-UREIDOIMIDAZOLINE DECARBOXYLASE-RELATED"/>
    <property type="match status" value="1"/>
</dbReference>
<evidence type="ECO:0000313" key="9">
    <source>
        <dbReference type="Proteomes" id="UP000295371"/>
    </source>
</evidence>
<dbReference type="AlphaFoldDB" id="A0A4R7J7Z8"/>